<feature type="compositionally biased region" description="Polar residues" evidence="5">
    <location>
        <begin position="116"/>
        <end position="127"/>
    </location>
</feature>
<accession>A0AAD7BFV1</accession>
<dbReference type="PROSITE" id="PS01358">
    <property type="entry name" value="ZF_RANBP2_1"/>
    <property type="match status" value="2"/>
</dbReference>
<evidence type="ECO:0000256" key="4">
    <source>
        <dbReference type="PROSITE-ProRule" id="PRU00322"/>
    </source>
</evidence>
<evidence type="ECO:0000256" key="5">
    <source>
        <dbReference type="SAM" id="MobiDB-lite"/>
    </source>
</evidence>
<proteinExistence type="predicted"/>
<dbReference type="PANTHER" id="PTHR23111">
    <property type="entry name" value="ZINC FINGER PROTEIN"/>
    <property type="match status" value="1"/>
</dbReference>
<dbReference type="InterPro" id="IPR036443">
    <property type="entry name" value="Znf_RanBP2_sf"/>
</dbReference>
<dbReference type="GO" id="GO:0003729">
    <property type="term" value="F:mRNA binding"/>
    <property type="evidence" value="ECO:0007669"/>
    <property type="project" value="TreeGrafter"/>
</dbReference>
<name>A0AAD7BFV1_9AGAR</name>
<keyword evidence="2 4" id="KW-0863">Zinc-finger</keyword>
<evidence type="ECO:0000256" key="1">
    <source>
        <dbReference type="ARBA" id="ARBA00022723"/>
    </source>
</evidence>
<dbReference type="InterPro" id="IPR001876">
    <property type="entry name" value="Znf_RanBP2"/>
</dbReference>
<reference evidence="7" key="1">
    <citation type="submission" date="2023-03" db="EMBL/GenBank/DDBJ databases">
        <title>Massive genome expansion in bonnet fungi (Mycena s.s.) driven by repeated elements and novel gene families across ecological guilds.</title>
        <authorList>
            <consortium name="Lawrence Berkeley National Laboratory"/>
            <person name="Harder C.B."/>
            <person name="Miyauchi S."/>
            <person name="Viragh M."/>
            <person name="Kuo A."/>
            <person name="Thoen E."/>
            <person name="Andreopoulos B."/>
            <person name="Lu D."/>
            <person name="Skrede I."/>
            <person name="Drula E."/>
            <person name="Henrissat B."/>
            <person name="Morin E."/>
            <person name="Kohler A."/>
            <person name="Barry K."/>
            <person name="LaButti K."/>
            <person name="Morin E."/>
            <person name="Salamov A."/>
            <person name="Lipzen A."/>
            <person name="Mereny Z."/>
            <person name="Hegedus B."/>
            <person name="Baldrian P."/>
            <person name="Stursova M."/>
            <person name="Weitz H."/>
            <person name="Taylor A."/>
            <person name="Grigoriev I.V."/>
            <person name="Nagy L.G."/>
            <person name="Martin F."/>
            <person name="Kauserud H."/>
        </authorList>
    </citation>
    <scope>NUCLEOTIDE SEQUENCE</scope>
    <source>
        <strain evidence="7">9284</strain>
    </source>
</reference>
<evidence type="ECO:0000313" key="7">
    <source>
        <dbReference type="EMBL" id="KAJ7619428.1"/>
    </source>
</evidence>
<feature type="region of interest" description="Disordered" evidence="5">
    <location>
        <begin position="323"/>
        <end position="381"/>
    </location>
</feature>
<dbReference type="GO" id="GO:0008270">
    <property type="term" value="F:zinc ion binding"/>
    <property type="evidence" value="ECO:0007669"/>
    <property type="project" value="UniProtKB-KW"/>
</dbReference>
<protein>
    <recommendedName>
        <fullName evidence="6">RanBP2-type domain-containing protein</fullName>
    </recommendedName>
</protein>
<dbReference type="Gene3D" id="4.10.1060.10">
    <property type="entry name" value="Zinc finger, RanBP2-type"/>
    <property type="match status" value="2"/>
</dbReference>
<dbReference type="PANTHER" id="PTHR23111:SF40">
    <property type="entry name" value="RNA-BINDING PROTEIN INVOLVED IN HETEROCHROMATIN ASSEMBLY-RELATED"/>
    <property type="match status" value="1"/>
</dbReference>
<dbReference type="PROSITE" id="PS50199">
    <property type="entry name" value="ZF_RANBP2_2"/>
    <property type="match status" value="1"/>
</dbReference>
<dbReference type="SMART" id="SM00547">
    <property type="entry name" value="ZnF_RBZ"/>
    <property type="match status" value="2"/>
</dbReference>
<gene>
    <name evidence="7" type="ORF">FB45DRAFT_158454</name>
</gene>
<evidence type="ECO:0000313" key="8">
    <source>
        <dbReference type="Proteomes" id="UP001221142"/>
    </source>
</evidence>
<keyword evidence="8" id="KW-1185">Reference proteome</keyword>
<evidence type="ECO:0000256" key="2">
    <source>
        <dbReference type="ARBA" id="ARBA00022771"/>
    </source>
</evidence>
<dbReference type="EMBL" id="JARKIF010000018">
    <property type="protein sequence ID" value="KAJ7619428.1"/>
    <property type="molecule type" value="Genomic_DNA"/>
</dbReference>
<dbReference type="AlphaFoldDB" id="A0AAD7BFV1"/>
<organism evidence="7 8">
    <name type="scientific">Roridomyces roridus</name>
    <dbReference type="NCBI Taxonomy" id="1738132"/>
    <lineage>
        <taxon>Eukaryota</taxon>
        <taxon>Fungi</taxon>
        <taxon>Dikarya</taxon>
        <taxon>Basidiomycota</taxon>
        <taxon>Agaricomycotina</taxon>
        <taxon>Agaricomycetes</taxon>
        <taxon>Agaricomycetidae</taxon>
        <taxon>Agaricales</taxon>
        <taxon>Marasmiineae</taxon>
        <taxon>Mycenaceae</taxon>
        <taxon>Roridomyces</taxon>
    </lineage>
</organism>
<dbReference type="SUPFAM" id="SSF90209">
    <property type="entry name" value="Ran binding protein zinc finger-like"/>
    <property type="match status" value="2"/>
</dbReference>
<evidence type="ECO:0000256" key="3">
    <source>
        <dbReference type="ARBA" id="ARBA00022833"/>
    </source>
</evidence>
<feature type="region of interest" description="Disordered" evidence="5">
    <location>
        <begin position="116"/>
        <end position="158"/>
    </location>
</feature>
<keyword evidence="1" id="KW-0479">Metal-binding</keyword>
<comment type="caution">
    <text evidence="7">The sequence shown here is derived from an EMBL/GenBank/DDBJ whole genome shotgun (WGS) entry which is preliminary data.</text>
</comment>
<dbReference type="Proteomes" id="UP001221142">
    <property type="component" value="Unassembled WGS sequence"/>
</dbReference>
<evidence type="ECO:0000259" key="6">
    <source>
        <dbReference type="PROSITE" id="PS50199"/>
    </source>
</evidence>
<sequence length="511" mass="55075">MLRAPQADPCVWAVFPTHREACAALSLSAHLAPALEDDLEPFSKLKRLDLPLQPRTLVGSASSMVSEDYSLSSNPPSPRTSFRLGDWICRSPKCAAHNFGRNLTCIGCGCPRSPTNGSAASGNDTPPAQSPHHQQHFALQAPPRPQLSPRFASNNSMQQYPSNSTYGYPSPCASQQGYVQQPVVNLPAPSSPSTANIGMPAHPLLTPSGRAFARGGKVQNISRDPLSPCIMYWPDNEPFPEQGQIRPSGLMGIPQPPILNTGNRGPISHQPGDWICLKCNYLNWRRRKVCQTCLPYAEGNGDSISAAVQAERIALLTSVLTQTHISSPSTSPSPSYPPVGRSHSTAPAQPHRPFVNFSPPPAPRLPVHRSQSHNELGSQYNQGYPIYQTAPQRQYYPSPLHRSAEASPTDVYAPAPLLPSFLLQDVVHSPTLSPASTSSADLSFEEYEDSLPSSTRSTFSSGADSVNTSPLANIWRLDGEESKSLSGFHLASATSSRNSSVERLGLHVSSS</sequence>
<feature type="domain" description="RanBP2-type" evidence="6">
    <location>
        <begin position="83"/>
        <end position="114"/>
    </location>
</feature>
<keyword evidence="3" id="KW-0862">Zinc</keyword>